<comment type="caution">
    <text evidence="2">The sequence shown here is derived from an EMBL/GenBank/DDBJ whole genome shotgun (WGS) entry which is preliminary data.</text>
</comment>
<dbReference type="AlphaFoldDB" id="A0A7C9W9I4"/>
<organism evidence="2 3">
    <name type="scientific">Lentzea alba</name>
    <dbReference type="NCBI Taxonomy" id="2714351"/>
    <lineage>
        <taxon>Bacteria</taxon>
        <taxon>Bacillati</taxon>
        <taxon>Actinomycetota</taxon>
        <taxon>Actinomycetes</taxon>
        <taxon>Pseudonocardiales</taxon>
        <taxon>Pseudonocardiaceae</taxon>
        <taxon>Lentzea</taxon>
    </lineage>
</organism>
<name>A0A7C9W9I4_9PSEU</name>
<dbReference type="RefSeq" id="WP_166055158.1">
    <property type="nucleotide sequence ID" value="NZ_JAAMPJ010000018.1"/>
</dbReference>
<reference evidence="2 3" key="1">
    <citation type="submission" date="2020-03" db="EMBL/GenBank/DDBJ databases">
        <title>Isolation and identification of active actinomycetes.</title>
        <authorList>
            <person name="Sun X."/>
        </authorList>
    </citation>
    <scope>NUCLEOTIDE SEQUENCE [LARGE SCALE GENOMIC DNA]</scope>
    <source>
        <strain evidence="2 3">NEAU-D13</strain>
    </source>
</reference>
<sequence>MRAVPYRAQWESPDLVADILSGALRASDDPLWARSGADSVDEYEFWSWRACGMACLKMALAYWGHEEPPLVQLAEEASAHGAYLRHETGVNGMIYAPFASYVEQRFGLTALSCPELPLSRVAAETAAGALVLASVHHGVRRPDTTPPHRGGHLVLVIECTDAEVVFHTPSGDRADNQAFATVSRERFERFYAGRGVVLRPSRASFEMPT</sequence>
<keyword evidence="3" id="KW-1185">Reference proteome</keyword>
<proteinExistence type="predicted"/>
<protein>
    <recommendedName>
        <fullName evidence="1">Peptidase C39-like domain-containing protein</fullName>
    </recommendedName>
</protein>
<dbReference type="Proteomes" id="UP000481360">
    <property type="component" value="Unassembled WGS sequence"/>
</dbReference>
<gene>
    <name evidence="2" type="ORF">G7043_44340</name>
</gene>
<dbReference type="EMBL" id="JAAMPJ010000018">
    <property type="protein sequence ID" value="NGY65939.1"/>
    <property type="molecule type" value="Genomic_DNA"/>
</dbReference>
<evidence type="ECO:0000313" key="3">
    <source>
        <dbReference type="Proteomes" id="UP000481360"/>
    </source>
</evidence>
<accession>A0A7C9W9I4</accession>
<dbReference type="Pfam" id="PF13529">
    <property type="entry name" value="Peptidase_C39_2"/>
    <property type="match status" value="1"/>
</dbReference>
<dbReference type="InterPro" id="IPR039564">
    <property type="entry name" value="Peptidase_C39-like"/>
</dbReference>
<evidence type="ECO:0000313" key="2">
    <source>
        <dbReference type="EMBL" id="NGY65939.1"/>
    </source>
</evidence>
<evidence type="ECO:0000259" key="1">
    <source>
        <dbReference type="Pfam" id="PF13529"/>
    </source>
</evidence>
<feature type="domain" description="Peptidase C39-like" evidence="1">
    <location>
        <begin position="4"/>
        <end position="167"/>
    </location>
</feature>
<dbReference type="Gene3D" id="3.90.70.10">
    <property type="entry name" value="Cysteine proteinases"/>
    <property type="match status" value="1"/>
</dbReference>